<dbReference type="PANTHER" id="PTHR30251:SF11">
    <property type="entry name" value="CHAPERONE PROTEIN FIMC-RELATED"/>
    <property type="match status" value="1"/>
</dbReference>
<keyword evidence="4 7" id="KW-0732">Signal</keyword>
<evidence type="ECO:0000256" key="5">
    <source>
        <dbReference type="ARBA" id="ARBA00022764"/>
    </source>
</evidence>
<dbReference type="PRINTS" id="PR00969">
    <property type="entry name" value="CHAPERONPILI"/>
</dbReference>
<dbReference type="EMBL" id="CP127389">
    <property type="protein sequence ID" value="WIV86923.1"/>
    <property type="molecule type" value="Genomic_DNA"/>
</dbReference>
<dbReference type="Proteomes" id="UP001226651">
    <property type="component" value="Chromosome"/>
</dbReference>
<dbReference type="InterPro" id="IPR016148">
    <property type="entry name" value="Pili_assmbl_chaperone_C"/>
</dbReference>
<sequence>MYLAYRNYIVLFFIFCYSSLSYAGGVALAATRIIYPLEAKQTSITLSNTDNKLRFLIQSWVDNSDDKKSNDFIITPPLFVSKPNSENTLRIIYAGKELPKDRESLFWLNTKSIPEIEREQIKDKNVLQLAVLSRIKIFVRPDGLQFNLDDIPNSLEFKFSGHDMAIKNPSPYYVTLVNLHLGDEKLSSVMVPPMETVNVRINNQNHNKISYQTMNDYGASTPVIIKTIAK</sequence>
<keyword evidence="11" id="KW-1185">Reference proteome</keyword>
<dbReference type="InterPro" id="IPR050643">
    <property type="entry name" value="Periplasmic_pilus_chap"/>
</dbReference>
<name>A0ABY8Y3V4_9GAMM</name>
<keyword evidence="3" id="KW-1029">Fimbrium biogenesis</keyword>
<evidence type="ECO:0000256" key="7">
    <source>
        <dbReference type="SAM" id="SignalP"/>
    </source>
</evidence>
<accession>A0ABY8Y3V4</accession>
<evidence type="ECO:0000259" key="8">
    <source>
        <dbReference type="Pfam" id="PF00345"/>
    </source>
</evidence>
<feature type="signal peptide" evidence="7">
    <location>
        <begin position="1"/>
        <end position="23"/>
    </location>
</feature>
<evidence type="ECO:0000256" key="2">
    <source>
        <dbReference type="ARBA" id="ARBA00007399"/>
    </source>
</evidence>
<dbReference type="InterPro" id="IPR008962">
    <property type="entry name" value="PapD-like_sf"/>
</dbReference>
<comment type="subcellular location">
    <subcellularLocation>
        <location evidence="1">Periplasm</location>
    </subcellularLocation>
</comment>
<evidence type="ECO:0000313" key="10">
    <source>
        <dbReference type="EMBL" id="WIV86923.1"/>
    </source>
</evidence>
<evidence type="ECO:0000256" key="3">
    <source>
        <dbReference type="ARBA" id="ARBA00022558"/>
    </source>
</evidence>
<dbReference type="Pfam" id="PF02753">
    <property type="entry name" value="PapD_C"/>
    <property type="match status" value="1"/>
</dbReference>
<evidence type="ECO:0000256" key="1">
    <source>
        <dbReference type="ARBA" id="ARBA00004418"/>
    </source>
</evidence>
<keyword evidence="6" id="KW-0143">Chaperone</keyword>
<dbReference type="InterPro" id="IPR016147">
    <property type="entry name" value="Pili_assmbl_chaperone_N"/>
</dbReference>
<reference evidence="10 11" key="1">
    <citation type="submission" date="2023-06" db="EMBL/GenBank/DDBJ databases">
        <title>Proteus appendicitidis sp. nov., isolated from the appendiceal pus of an appendicitis patient in Yongzhou, China.</title>
        <authorList>
            <person name="Cai X."/>
        </authorList>
    </citation>
    <scope>NUCLEOTIDE SEQUENCE [LARGE SCALE GENOMIC DNA]</scope>
    <source>
        <strain evidence="10 11">HZ0627</strain>
    </source>
</reference>
<proteinExistence type="inferred from homology"/>
<evidence type="ECO:0000313" key="11">
    <source>
        <dbReference type="Proteomes" id="UP001226651"/>
    </source>
</evidence>
<protein>
    <submittedName>
        <fullName evidence="10">Fimbria/pilus periplasmic chaperone</fullName>
    </submittedName>
</protein>
<dbReference type="Gene3D" id="2.60.40.10">
    <property type="entry name" value="Immunoglobulins"/>
    <property type="match status" value="2"/>
</dbReference>
<feature type="chain" id="PRO_5047510059" evidence="7">
    <location>
        <begin position="24"/>
        <end position="230"/>
    </location>
</feature>
<dbReference type="RefSeq" id="WP_151435325.1">
    <property type="nucleotide sequence ID" value="NZ_CP127389.1"/>
</dbReference>
<feature type="domain" description="Pili assembly chaperone C-terminal" evidence="9">
    <location>
        <begin position="166"/>
        <end position="221"/>
    </location>
</feature>
<dbReference type="Pfam" id="PF00345">
    <property type="entry name" value="PapD_N"/>
    <property type="match status" value="1"/>
</dbReference>
<dbReference type="PANTHER" id="PTHR30251">
    <property type="entry name" value="PILUS ASSEMBLY CHAPERONE"/>
    <property type="match status" value="1"/>
</dbReference>
<dbReference type="InterPro" id="IPR036316">
    <property type="entry name" value="Pili_assmbl_chap_C_dom_sf"/>
</dbReference>
<evidence type="ECO:0000256" key="4">
    <source>
        <dbReference type="ARBA" id="ARBA00022729"/>
    </source>
</evidence>
<gene>
    <name evidence="10" type="ORF">QQS39_10540</name>
</gene>
<keyword evidence="5" id="KW-0574">Periplasm</keyword>
<organism evidence="10 11">
    <name type="scientific">Proteus appendicitidis</name>
    <dbReference type="NCBI Taxonomy" id="3034648"/>
    <lineage>
        <taxon>Bacteria</taxon>
        <taxon>Pseudomonadati</taxon>
        <taxon>Pseudomonadota</taxon>
        <taxon>Gammaproteobacteria</taxon>
        <taxon>Enterobacterales</taxon>
        <taxon>Morganellaceae</taxon>
        <taxon>Proteus</taxon>
    </lineage>
</organism>
<dbReference type="InterPro" id="IPR001829">
    <property type="entry name" value="Pili_assmbl_chaperone_bac"/>
</dbReference>
<dbReference type="SUPFAM" id="SSF49354">
    <property type="entry name" value="PapD-like"/>
    <property type="match status" value="1"/>
</dbReference>
<dbReference type="SUPFAM" id="SSF49584">
    <property type="entry name" value="Periplasmic chaperone C-domain"/>
    <property type="match status" value="1"/>
</dbReference>
<evidence type="ECO:0000256" key="6">
    <source>
        <dbReference type="ARBA" id="ARBA00023186"/>
    </source>
</evidence>
<feature type="domain" description="Pili assembly chaperone N-terminal" evidence="8">
    <location>
        <begin position="25"/>
        <end position="144"/>
    </location>
</feature>
<evidence type="ECO:0000259" key="9">
    <source>
        <dbReference type="Pfam" id="PF02753"/>
    </source>
</evidence>
<comment type="similarity">
    <text evidence="2">Belongs to the periplasmic pilus chaperone family.</text>
</comment>
<dbReference type="InterPro" id="IPR013783">
    <property type="entry name" value="Ig-like_fold"/>
</dbReference>